<sequence length="2095" mass="224600">MIIATDTHRALQAMERLQAKLRDRGDVANEEKLSLLKSVLQSPLFNQILSLQTSVQQLRDQVNITPSIHSSGEFSQLLHHGVNVESLPLNESYLLAQQNGSPANVLEASMRSTTPQINGKFSSDDFEQLIRNMSQGRLVETIDLIKPLSGGLGFSVVGLKSENRGELGIFVQEIQEGSVAHRDGKLKEADQILAINGQALDQTITHQQAISILQKAKDNVQLVVARGTFPQLIGPVVSRSPSAASTVSAHSNPVHWQHVETIELVNDGSGLGFGIVGGKSTGVIVKTILPGGVADQHGRLCSGDHILKIGDTDLAGMSSEQVAQVLRQCGNRVKLVIARGPVEEPLLPAVPPGTPVPMSTPEKQDDISVDSYEDGEKFNVELTKNNQGLGITIAGYIGDKTSEPSGIFVKSITKGSAVEHDGRIHVGDQIIVVDGTNLQGFTNQQAVDVLRHTGQTVQLTLIRRGLKQENRIPPQEDFSASIEKDLLFQTMDSTTAKDNNEIEQGSPSLPCSASVVNIGDDMKQQETDFQLTSTEEAAAKIKWQRIMGSNYEIVVAVVNKFSESSGLGISLEATVGHHFIRSILPEGPVGRSGKLFSGDELLEVNEISLLGENHKDVVSILKELPIKVTMVCCRPVAPPVTQPEMLESLSLSEVQLTEKDHIALGFIGSSDTEGTILETVDEGQSMEEVQSSSLAMWETEVQHIELEKGSMGLGFSILDYQDPVDPANTVIVIRSLVPGGVAEQDGRLLPGDRLMFVNDINLENGSLEEAVQALKGAPTGTVKIGVAKPLPLSPEEGYVSAKEDCIFYTAQSFEEEGPADAALFHAELALVDSGEADLADESTFESQYSLERDVFQDSVSALHDSACCSEVSDSFSLPLSTPKSVGEECPNAAADFHVSEKNLYNMNLNQRLRDEKSVVDSTLEAANDFSKRDLLSLEVLDINQTESENTATWTERCPVSLEGSSTPPNSAKSMYEKTITIAKGNSSLGMTVSSNKDGLGMIVRSVIHGGSISRDGRIGVGDCILSINEESTTNLTNAQARAMLRRHSLIGPDINITYVPAENLDEYRASLRQQTEETVPLELFPSHIVRELPELPEREEGEGEESELQNAAFSNWNQPRKVELWREPSKSLGISIVGGRGMGSRLSNGEVMRGIFIKHILEDSPAGKNGTLKTGDRIVEVDGIDLRDASHEQAVEAIRKAGNPVVFMVQSIISRSRPESLYSPSSASAPCGQKTTNPFYHQSSKNPSLTFPQNSVFSRPAVFSSTNPFADSSQFNTAKEVSNPIRVTFRCSPTNPFAPTPFKAFGQSDTEPEKTLLCNLPLPPPAFSGMSYDVAQSSSVRVPEDVEKEDEFGYSWKKIVQRYGSLPGELHMIELEKGKTGLGLSLAGNKDRSRMSVFIVGIDPNGAAGKDGRLQIADELLEINGQILYGRTHQNASSIIKCAPSKVKVIFIRNKDAVNQMAVCPAKSIEASQCTSGTVQHQEIDISVASPSTFSDLSSCKNIEYVELPKDQGGFGIAISEEDTTNGVVIKSLTDHGAAAKDGRIKVGDVILAVDDEIVVGYPVEKFINLLKTSKSVVRLTISPAETDNLTIAPAPPNTVPAEKRSMQPPAAVPTSSSPEPEAVKNTSRSSTPAMLTSDPATCPIIPGCETTIDISKGRTGLGLSIVGGADTLLGAIIIHEVYEEGAASKDGRLWAGDQILEVNGIDLRNATHDEAINVLRQTPQKVRLTVYRDEAQYKEEDMYDVLNIELQKKPGKGLGLSIVGKRNDTGVFVSDIVKGGIADTDGRLMQGDQILTVNGEDVRNTNQEAVAALLKCSLGTVRLEVGRIKAGPFHSERRTSQSSQVSEGSGSLSSFSFPISASGAPEVFESGLKKNTTASEIQGLRTVEIKKSPADSLGVSIAGGVGSPLGDVPIFIAMMHPNGVAAQTQKLRVGDRIVSICGTSTEGMTHSQAVNILKNASGTIELQVVAGGEVSVITGQQQDPPTSSLSFAGLTSTGIFQDDLGPPQYKTITLDRGPDGLGFSIVGGYGSPHGDLPIYVKTVFAKGAAAEDGRLKRGDQIIAVNGQSLEGVTHEEAVAILKRTKGSVTLTVLS</sequence>
<reference evidence="22" key="1">
    <citation type="submission" date="2019-09" db="EMBL/GenBank/DDBJ databases">
        <title>Bird 10,000 Genomes (B10K) Project - Family phase.</title>
        <authorList>
            <person name="Zhang G."/>
        </authorList>
    </citation>
    <scope>NUCLEOTIDE SEQUENCE</scope>
    <source>
        <strain evidence="22">B10K-IZCAS-20218</strain>
        <tissue evidence="22">Blood</tissue>
    </source>
</reference>
<keyword evidence="12" id="KW-0472">Membrane</keyword>
<dbReference type="CDD" id="cd06670">
    <property type="entry name" value="PDZ6_MUPP1-like"/>
    <property type="match status" value="1"/>
</dbReference>
<evidence type="ECO:0000256" key="18">
    <source>
        <dbReference type="ARBA" id="ARBA00075678"/>
    </source>
</evidence>
<dbReference type="SUPFAM" id="SSF101288">
    <property type="entry name" value="L27 domain"/>
    <property type="match status" value="1"/>
</dbReference>
<evidence type="ECO:0000256" key="16">
    <source>
        <dbReference type="ARBA" id="ARBA00057502"/>
    </source>
</evidence>
<feature type="domain" description="L27" evidence="21">
    <location>
        <begin position="3"/>
        <end position="63"/>
    </location>
</feature>
<dbReference type="PANTHER" id="PTHR19964">
    <property type="entry name" value="MULTIPLE PDZ DOMAIN PROTEIN"/>
    <property type="match status" value="1"/>
</dbReference>
<keyword evidence="6" id="KW-0488">Methylation</keyword>
<dbReference type="FunFam" id="2.30.42.10:FF:000110">
    <property type="entry name" value="multiple PDZ domain protein isoform X2"/>
    <property type="match status" value="1"/>
</dbReference>
<evidence type="ECO:0000256" key="12">
    <source>
        <dbReference type="ARBA" id="ARBA00023136"/>
    </source>
</evidence>
<comment type="caution">
    <text evidence="22">The sequence shown here is derived from an EMBL/GenBank/DDBJ whole genome shotgun (WGS) entry which is preliminary data.</text>
</comment>
<dbReference type="Pfam" id="PF16667">
    <property type="entry name" value="MPDZ_u10"/>
    <property type="match status" value="1"/>
</dbReference>
<dbReference type="FunFam" id="2.30.42.10:FF:000057">
    <property type="entry name" value="multiple PDZ domain protein isoform X1"/>
    <property type="match status" value="1"/>
</dbReference>
<evidence type="ECO:0000259" key="21">
    <source>
        <dbReference type="PROSITE" id="PS51022"/>
    </source>
</evidence>
<dbReference type="CDD" id="cd06675">
    <property type="entry name" value="PDZ12_MUPP1-like"/>
    <property type="match status" value="1"/>
</dbReference>
<evidence type="ECO:0000256" key="4">
    <source>
        <dbReference type="ARBA" id="ARBA00022427"/>
    </source>
</evidence>
<dbReference type="InterPro" id="IPR051342">
    <property type="entry name" value="PDZ_scaffold"/>
</dbReference>
<dbReference type="GO" id="GO:0030425">
    <property type="term" value="C:dendrite"/>
    <property type="evidence" value="ECO:0007669"/>
    <property type="project" value="UniProtKB-SubCell"/>
</dbReference>
<dbReference type="CDD" id="cd06791">
    <property type="entry name" value="PDZ3_MUPP1-like"/>
    <property type="match status" value="1"/>
</dbReference>
<dbReference type="CDD" id="cd06672">
    <property type="entry name" value="PDZ8_MUPP1-PDZ7_PATJ-PDZ2_INAD-like"/>
    <property type="match status" value="1"/>
</dbReference>
<dbReference type="CDD" id="cd06668">
    <property type="entry name" value="PDZ4_MUPP1-like"/>
    <property type="match status" value="1"/>
</dbReference>
<feature type="domain" description="PDZ" evidence="20">
    <location>
        <begin position="555"/>
        <end position="636"/>
    </location>
</feature>
<dbReference type="Pfam" id="PF00595">
    <property type="entry name" value="PDZ"/>
    <property type="match status" value="12"/>
</dbReference>
<accession>A0A851UFR9</accession>
<dbReference type="FunFam" id="2.30.42.10:FF:000093">
    <property type="entry name" value="multiple PDZ domain protein isoform X1"/>
    <property type="match status" value="1"/>
</dbReference>
<gene>
    <name evidence="22" type="primary">Mpdz</name>
    <name evidence="22" type="ORF">ELAFOR_R10056</name>
</gene>
<keyword evidence="23" id="KW-1185">Reference proteome</keyword>
<comment type="function">
    <text evidence="16">Member of the NMDAR signaling complex that may play a role in control of AMPAR potentiation and synaptic plasticity in excitatory synapses. Promotes clustering of HT2RC at the cell surface.</text>
</comment>
<dbReference type="CDD" id="cd06689">
    <property type="entry name" value="PDZ1_MUPP1-like"/>
    <property type="match status" value="1"/>
</dbReference>
<dbReference type="CDD" id="cd06669">
    <property type="entry name" value="PDZ5_MUPP1-like"/>
    <property type="match status" value="1"/>
</dbReference>
<dbReference type="InterPro" id="IPR001478">
    <property type="entry name" value="PDZ"/>
</dbReference>
<dbReference type="CDD" id="cd06673">
    <property type="entry name" value="PDZ10_MUPP1-PDZ8_PATJ-like"/>
    <property type="match status" value="1"/>
</dbReference>
<keyword evidence="9" id="KW-0677">Repeat</keyword>
<dbReference type="PANTHER" id="PTHR19964:SF10">
    <property type="entry name" value="MULTIPLE PDZ DOMAIN PROTEIN"/>
    <property type="match status" value="1"/>
</dbReference>
<dbReference type="InterPro" id="IPR015132">
    <property type="entry name" value="L27_2"/>
</dbReference>
<comment type="subcellular location">
    <subcellularLocation>
        <location evidence="1">Apical cell membrane</location>
    </subcellularLocation>
    <subcellularLocation>
        <location evidence="3">Cell junction</location>
        <location evidence="3">Tight junction</location>
    </subcellularLocation>
    <subcellularLocation>
        <location evidence="2">Cell projection</location>
        <location evidence="2">Dendrite</location>
    </subcellularLocation>
    <subcellularLocation>
        <location evidence="15">Postsynaptic density</location>
    </subcellularLocation>
    <subcellularLocation>
        <location evidence="14">Synapse</location>
        <location evidence="14">Synaptosome</location>
    </subcellularLocation>
</comment>
<evidence type="ECO:0000256" key="5">
    <source>
        <dbReference type="ARBA" id="ARBA00022475"/>
    </source>
</evidence>
<feature type="region of interest" description="Disordered" evidence="19">
    <location>
        <begin position="1219"/>
        <end position="1243"/>
    </location>
</feature>
<evidence type="ECO:0000256" key="3">
    <source>
        <dbReference type="ARBA" id="ARBA00004435"/>
    </source>
</evidence>
<dbReference type="FunFam" id="2.30.42.10:FF:000058">
    <property type="entry name" value="multiple PDZ domain protein isoform X1"/>
    <property type="match status" value="1"/>
</dbReference>
<evidence type="ECO:0000256" key="17">
    <source>
        <dbReference type="ARBA" id="ARBA00073626"/>
    </source>
</evidence>
<dbReference type="CDD" id="cd06671">
    <property type="entry name" value="PDZ7_MUPP1-PD6_PATJ-like"/>
    <property type="match status" value="1"/>
</dbReference>
<dbReference type="InterPro" id="IPR004172">
    <property type="entry name" value="L27_dom"/>
</dbReference>
<evidence type="ECO:0000256" key="7">
    <source>
        <dbReference type="ARBA" id="ARBA00022553"/>
    </source>
</evidence>
<evidence type="ECO:0000256" key="10">
    <source>
        <dbReference type="ARBA" id="ARBA00022949"/>
    </source>
</evidence>
<dbReference type="CDD" id="cd06674">
    <property type="entry name" value="PDZ11_MUPP1-PDZ9_PATJ-like"/>
    <property type="match status" value="1"/>
</dbReference>
<dbReference type="InterPro" id="IPR032078">
    <property type="entry name" value="MPDZ_u10"/>
</dbReference>
<feature type="domain" description="PDZ" evidence="20">
    <location>
        <begin position="141"/>
        <end position="228"/>
    </location>
</feature>
<keyword evidence="5" id="KW-1003">Cell membrane</keyword>
<dbReference type="SUPFAM" id="SSF50156">
    <property type="entry name" value="PDZ domain-like"/>
    <property type="match status" value="13"/>
</dbReference>
<dbReference type="FunFam" id="2.30.42.10:FF:000051">
    <property type="entry name" value="Multiple PDZ domain protein isoform X1"/>
    <property type="match status" value="1"/>
</dbReference>
<dbReference type="FunFam" id="2.30.42.10:FF:000070">
    <property type="entry name" value="Multiple PDZ domain protein"/>
    <property type="match status" value="1"/>
</dbReference>
<dbReference type="InterPro" id="IPR036892">
    <property type="entry name" value="L27_dom_sf"/>
</dbReference>
<dbReference type="CDD" id="cd06667">
    <property type="entry name" value="PDZ2_MUPP1-like"/>
    <property type="match status" value="1"/>
</dbReference>
<evidence type="ECO:0000313" key="23">
    <source>
        <dbReference type="Proteomes" id="UP000623542"/>
    </source>
</evidence>
<dbReference type="GO" id="GO:0014069">
    <property type="term" value="C:postsynaptic density"/>
    <property type="evidence" value="ECO:0007669"/>
    <property type="project" value="UniProtKB-SubCell"/>
</dbReference>
<feature type="domain" description="PDZ" evidence="20">
    <location>
        <begin position="978"/>
        <end position="1046"/>
    </location>
</feature>
<evidence type="ECO:0000259" key="20">
    <source>
        <dbReference type="PROSITE" id="PS50106"/>
    </source>
</evidence>
<dbReference type="GO" id="GO:0005923">
    <property type="term" value="C:bicellular tight junction"/>
    <property type="evidence" value="ECO:0007669"/>
    <property type="project" value="UniProtKB-SubCell"/>
</dbReference>
<dbReference type="CDD" id="cd06676">
    <property type="entry name" value="PDZ13_MUPP1-like"/>
    <property type="match status" value="1"/>
</dbReference>
<feature type="non-terminal residue" evidence="22">
    <location>
        <position position="1"/>
    </location>
</feature>
<dbReference type="FunFam" id="2.30.42.10:FF:000038">
    <property type="entry name" value="Multiple PDZ domain protein isoform X1"/>
    <property type="match status" value="1"/>
</dbReference>
<dbReference type="GO" id="GO:0016324">
    <property type="term" value="C:apical plasma membrane"/>
    <property type="evidence" value="ECO:0007669"/>
    <property type="project" value="UniProtKB-SubCell"/>
</dbReference>
<dbReference type="CDD" id="cd10817">
    <property type="entry name" value="PDZ9_MUPP1-like"/>
    <property type="match status" value="1"/>
</dbReference>
<organism evidence="22 23">
    <name type="scientific">Elachura formosa</name>
    <name type="common">spotted wren-babbler</name>
    <dbReference type="NCBI Taxonomy" id="1463973"/>
    <lineage>
        <taxon>Eukaryota</taxon>
        <taxon>Metazoa</taxon>
        <taxon>Chordata</taxon>
        <taxon>Craniata</taxon>
        <taxon>Vertebrata</taxon>
        <taxon>Euteleostomi</taxon>
        <taxon>Archelosauria</taxon>
        <taxon>Archosauria</taxon>
        <taxon>Dinosauria</taxon>
        <taxon>Saurischia</taxon>
        <taxon>Theropoda</taxon>
        <taxon>Coelurosauria</taxon>
        <taxon>Aves</taxon>
        <taxon>Neognathae</taxon>
        <taxon>Neoaves</taxon>
        <taxon>Telluraves</taxon>
        <taxon>Australaves</taxon>
        <taxon>Passeriformes</taxon>
        <taxon>Elachuridae</taxon>
        <taxon>Elachura</taxon>
    </lineage>
</organism>
<dbReference type="PROSITE" id="PS50106">
    <property type="entry name" value="PDZ"/>
    <property type="match status" value="13"/>
</dbReference>
<dbReference type="SMART" id="SM00569">
    <property type="entry name" value="L27"/>
    <property type="match status" value="1"/>
</dbReference>
<feature type="domain" description="PDZ" evidence="20">
    <location>
        <begin position="261"/>
        <end position="341"/>
    </location>
</feature>
<evidence type="ECO:0000256" key="14">
    <source>
        <dbReference type="ARBA" id="ARBA00034102"/>
    </source>
</evidence>
<keyword evidence="7" id="KW-0597">Phosphoprotein</keyword>
<keyword evidence="11" id="KW-0770">Synapse</keyword>
<feature type="domain" description="PDZ" evidence="20">
    <location>
        <begin position="1652"/>
        <end position="1735"/>
    </location>
</feature>
<evidence type="ECO:0000256" key="19">
    <source>
        <dbReference type="SAM" id="MobiDB-lite"/>
    </source>
</evidence>
<feature type="region of interest" description="Disordered" evidence="19">
    <location>
        <begin position="1590"/>
        <end position="1639"/>
    </location>
</feature>
<feature type="domain" description="PDZ" evidence="20">
    <location>
        <begin position="703"/>
        <end position="778"/>
    </location>
</feature>
<keyword evidence="10" id="KW-0965">Cell junction</keyword>
<dbReference type="SMART" id="SM00228">
    <property type="entry name" value="PDZ"/>
    <property type="match status" value="13"/>
</dbReference>
<feature type="domain" description="PDZ" evidence="20">
    <location>
        <begin position="1121"/>
        <end position="1209"/>
    </location>
</feature>
<dbReference type="FunFam" id="2.30.42.10:FF:000072">
    <property type="entry name" value="multiple PDZ domain protein isoform X1"/>
    <property type="match status" value="1"/>
</dbReference>
<evidence type="ECO:0000256" key="13">
    <source>
        <dbReference type="ARBA" id="ARBA00023273"/>
    </source>
</evidence>
<keyword evidence="8" id="KW-0771">Synaptosome</keyword>
<protein>
    <recommendedName>
        <fullName evidence="17">Multiple PDZ domain protein</fullName>
    </recommendedName>
    <alternativeName>
        <fullName evidence="18">Multi-PDZ domain protein 1</fullName>
    </alternativeName>
</protein>
<evidence type="ECO:0000256" key="1">
    <source>
        <dbReference type="ARBA" id="ARBA00004221"/>
    </source>
</evidence>
<keyword evidence="13" id="KW-0966">Cell projection</keyword>
<dbReference type="Proteomes" id="UP000623542">
    <property type="component" value="Unassembled WGS sequence"/>
</dbReference>
<dbReference type="EMBL" id="WBNG01000519">
    <property type="protein sequence ID" value="NXD27089.1"/>
    <property type="molecule type" value="Genomic_DNA"/>
</dbReference>
<feature type="non-terminal residue" evidence="22">
    <location>
        <position position="2095"/>
    </location>
</feature>
<evidence type="ECO:0000256" key="9">
    <source>
        <dbReference type="ARBA" id="ARBA00022737"/>
    </source>
</evidence>
<name>A0A851UFR9_9PASS</name>
<feature type="compositionally biased region" description="Polar residues" evidence="19">
    <location>
        <begin position="1222"/>
        <end position="1243"/>
    </location>
</feature>
<keyword evidence="4" id="KW-0796">Tight junction</keyword>
<feature type="domain" description="PDZ" evidence="20">
    <location>
        <begin position="1505"/>
        <end position="1586"/>
    </location>
</feature>
<dbReference type="OrthoDB" id="6022711at2759"/>
<dbReference type="Pfam" id="PF09045">
    <property type="entry name" value="L27_2"/>
    <property type="match status" value="1"/>
</dbReference>
<feature type="domain" description="PDZ" evidence="20">
    <location>
        <begin position="1372"/>
        <end position="1455"/>
    </location>
</feature>
<evidence type="ECO:0000256" key="11">
    <source>
        <dbReference type="ARBA" id="ARBA00023018"/>
    </source>
</evidence>
<feature type="compositionally biased region" description="Polar residues" evidence="19">
    <location>
        <begin position="1614"/>
        <end position="1635"/>
    </location>
</feature>
<feature type="domain" description="PDZ" evidence="20">
    <location>
        <begin position="2012"/>
        <end position="2095"/>
    </location>
</feature>
<feature type="domain" description="PDZ" evidence="20">
    <location>
        <begin position="379"/>
        <end position="465"/>
    </location>
</feature>
<evidence type="ECO:0000313" key="22">
    <source>
        <dbReference type="EMBL" id="NXD27089.1"/>
    </source>
</evidence>
<proteinExistence type="predicted"/>
<dbReference type="InterPro" id="IPR036034">
    <property type="entry name" value="PDZ_sf"/>
</dbReference>
<dbReference type="FunFam" id="2.30.42.10:FF:000089">
    <property type="entry name" value="multiple PDZ domain protein isoform X1"/>
    <property type="match status" value="1"/>
</dbReference>
<feature type="domain" description="PDZ" evidence="20">
    <location>
        <begin position="1748"/>
        <end position="1830"/>
    </location>
</feature>
<dbReference type="Gene3D" id="1.20.1440.360">
    <property type="match status" value="1"/>
</dbReference>
<dbReference type="PROSITE" id="PS51022">
    <property type="entry name" value="L27"/>
    <property type="match status" value="1"/>
</dbReference>
<evidence type="ECO:0000256" key="6">
    <source>
        <dbReference type="ARBA" id="ARBA00022481"/>
    </source>
</evidence>
<evidence type="ECO:0000256" key="15">
    <source>
        <dbReference type="ARBA" id="ARBA00034105"/>
    </source>
</evidence>
<dbReference type="Gene3D" id="2.30.42.10">
    <property type="match status" value="13"/>
</dbReference>
<evidence type="ECO:0000256" key="2">
    <source>
        <dbReference type="ARBA" id="ARBA00004279"/>
    </source>
</evidence>
<feature type="domain" description="PDZ" evidence="20">
    <location>
        <begin position="1887"/>
        <end position="1973"/>
    </location>
</feature>
<evidence type="ECO:0000256" key="8">
    <source>
        <dbReference type="ARBA" id="ARBA00022599"/>
    </source>
</evidence>